<organism evidence="1 2">
    <name type="scientific">Panagrolaimus sp. JU765</name>
    <dbReference type="NCBI Taxonomy" id="591449"/>
    <lineage>
        <taxon>Eukaryota</taxon>
        <taxon>Metazoa</taxon>
        <taxon>Ecdysozoa</taxon>
        <taxon>Nematoda</taxon>
        <taxon>Chromadorea</taxon>
        <taxon>Rhabditida</taxon>
        <taxon>Tylenchina</taxon>
        <taxon>Panagrolaimomorpha</taxon>
        <taxon>Panagrolaimoidea</taxon>
        <taxon>Panagrolaimidae</taxon>
        <taxon>Panagrolaimus</taxon>
    </lineage>
</organism>
<reference evidence="2" key="1">
    <citation type="submission" date="2022-11" db="UniProtKB">
        <authorList>
            <consortium name="WormBaseParasite"/>
        </authorList>
    </citation>
    <scope>IDENTIFICATION</scope>
</reference>
<dbReference type="WBParaSite" id="JU765_v2.g7456.t1">
    <property type="protein sequence ID" value="JU765_v2.g7456.t1"/>
    <property type="gene ID" value="JU765_v2.g7456"/>
</dbReference>
<dbReference type="Proteomes" id="UP000887576">
    <property type="component" value="Unplaced"/>
</dbReference>
<protein>
    <submittedName>
        <fullName evidence="2">PX domain-containing protein</fullName>
    </submittedName>
</protein>
<proteinExistence type="predicted"/>
<accession>A0AC34RJM8</accession>
<name>A0AC34RJM8_9BILA</name>
<evidence type="ECO:0000313" key="2">
    <source>
        <dbReference type="WBParaSite" id="JU765_v2.g7456.t1"/>
    </source>
</evidence>
<sequence length="456" mass="53278">MATTDITHTIICKITGWSIVSGHVEYEIRCERALAKEKWTIKRRYKDFFRLNIQLLPFGLDLNLPPKKTFGNLKAAFIEERKDGLQVFLDKITVHPLLYCCSAVHRFFAENGEDEITGLYKSSLLPLRNYRNYILIKRMPEMGWRYCKMYSLVSHSATKKQQLYSWLNYGNDSCLNPTEINDILLFLKNLHCPYLSESSLTFADQNGIGVIKDHWSTGCLRDQLYKRSPDDNFWEKYGMDNECFILNSTDLRFIIRQILEVLYILHSISYPFVFIHCGNIRITDIGCEISDYEFTLTGQSTFNRPAMIRMKQINSIEDMMVYNFGQLMYEMISGVIVFPDYCADEAIRKLPASYQPLFKSIFLPESKLPSLSELMSHSLFNNVPVARMSQKSIQIPGTVKASLEKLSDQILKRFVADRSTFNEKQNREHFKEMMHSDFEKQRRKELVLAELKNVKF</sequence>
<evidence type="ECO:0000313" key="1">
    <source>
        <dbReference type="Proteomes" id="UP000887576"/>
    </source>
</evidence>